<dbReference type="InterPro" id="IPR011009">
    <property type="entry name" value="Kinase-like_dom_sf"/>
</dbReference>
<evidence type="ECO:0000313" key="1">
    <source>
        <dbReference type="EMBL" id="EFL24969.1"/>
    </source>
</evidence>
<accession>D9WBL3</accession>
<name>D9WBL3_9ACTN</name>
<dbReference type="STRING" id="457427.SSOG_04683"/>
<gene>
    <name evidence="1" type="ORF">SSOG_04683</name>
</gene>
<dbReference type="EMBL" id="GG657754">
    <property type="protein sequence ID" value="EFL24969.1"/>
    <property type="molecule type" value="Genomic_DNA"/>
</dbReference>
<organism evidence="1 2">
    <name type="scientific">Streptomyces himastatinicus ATCC 53653</name>
    <dbReference type="NCBI Taxonomy" id="457427"/>
    <lineage>
        <taxon>Bacteria</taxon>
        <taxon>Bacillati</taxon>
        <taxon>Actinomycetota</taxon>
        <taxon>Actinomycetes</taxon>
        <taxon>Kitasatosporales</taxon>
        <taxon>Streptomycetaceae</taxon>
        <taxon>Streptomyces</taxon>
        <taxon>Streptomyces violaceusniger group</taxon>
    </lineage>
</organism>
<keyword evidence="2" id="KW-1185">Reference proteome</keyword>
<protein>
    <recommendedName>
        <fullName evidence="3">Aminoglycoside phosphotransferase domain-containing protein</fullName>
    </recommendedName>
</protein>
<reference evidence="1 2" key="1">
    <citation type="submission" date="2009-02" db="EMBL/GenBank/DDBJ databases">
        <title>Annotation of Streptomyces hygroscopicus strain ATCC 53653.</title>
        <authorList>
            <consortium name="The Broad Institute Genome Sequencing Platform"/>
            <consortium name="Broad Institute Microbial Sequencing Center"/>
            <person name="Fischbach M."/>
            <person name="Godfrey P."/>
            <person name="Ward D."/>
            <person name="Young S."/>
            <person name="Zeng Q."/>
            <person name="Koehrsen M."/>
            <person name="Alvarado L."/>
            <person name="Berlin A.M."/>
            <person name="Bochicchio J."/>
            <person name="Borenstein D."/>
            <person name="Chapman S.B."/>
            <person name="Chen Z."/>
            <person name="Engels R."/>
            <person name="Freedman E."/>
            <person name="Gellesch M."/>
            <person name="Goldberg J."/>
            <person name="Griggs A."/>
            <person name="Gujja S."/>
            <person name="Heilman E.R."/>
            <person name="Heiman D.I."/>
            <person name="Hepburn T.A."/>
            <person name="Howarth C."/>
            <person name="Jen D."/>
            <person name="Larson L."/>
            <person name="Lewis B."/>
            <person name="Mehta T."/>
            <person name="Park D."/>
            <person name="Pearson M."/>
            <person name="Richards J."/>
            <person name="Roberts A."/>
            <person name="Saif S."/>
            <person name="Shea T.D."/>
            <person name="Shenoy N."/>
            <person name="Sisk P."/>
            <person name="Stolte C."/>
            <person name="Sykes S.N."/>
            <person name="Thomson T."/>
            <person name="Walk T."/>
            <person name="White J."/>
            <person name="Yandava C."/>
            <person name="Straight P."/>
            <person name="Clardy J."/>
            <person name="Hung D."/>
            <person name="Kolter R."/>
            <person name="Mekalanos J."/>
            <person name="Walker S."/>
            <person name="Walsh C.T."/>
            <person name="Wieland-Brown L.C."/>
            <person name="Haas B."/>
            <person name="Nusbaum C."/>
            <person name="Birren B."/>
        </authorList>
    </citation>
    <scope>NUCLEOTIDE SEQUENCE [LARGE SCALE GENOMIC DNA]</scope>
    <source>
        <strain evidence="1 2">ATCC 53653</strain>
    </source>
</reference>
<evidence type="ECO:0000313" key="2">
    <source>
        <dbReference type="Proteomes" id="UP000003963"/>
    </source>
</evidence>
<sequence>MALDRSLSLWRGFPGESAEQLKSQAIRVLAEAAQGGQKFGRRSDVSLRKLRADTDGRSTWLYLPPGPERALGKAIAQLRAGQGSPYEILESVGGLVIGSARASVEGVILSGGSHCDVLLQAHGKDSVITKVISKHGTSNGTDGLHRHRNEAEWLALVGAESDLFPRVRLVQEDAESYAFEMDFFPGYSAAELIFQRRISGSRLAKILVRIYEELRSSLYCRPPVLIGRVDPDENYVAKVRRRCDLTRAALKGADTPLGAVLGADLIRVNGRLCPSLPDLLLRIETDPFWQPIVRPRRVHACHGDLILEDILVGPGPAYEVMLIDPNPYNQYGLLDLAKTMLSLWIGYEFIYFDFFEVAVEAGGSEGCVSVDVIVDANDFQKEYAEAAEGFMWYARSELSGVLGLPKTAFDRLVRMAASLAALAIPAFHLIRHNRPDRALAFAALGILHASYALDGDAPQ</sequence>
<dbReference type="HOGENOM" id="CLU_595684_0_0_11"/>
<dbReference type="AlphaFoldDB" id="D9WBL3"/>
<dbReference type="SUPFAM" id="SSF56112">
    <property type="entry name" value="Protein kinase-like (PK-like)"/>
    <property type="match status" value="1"/>
</dbReference>
<dbReference type="Proteomes" id="UP000003963">
    <property type="component" value="Unassembled WGS sequence"/>
</dbReference>
<proteinExistence type="predicted"/>
<evidence type="ECO:0008006" key="3">
    <source>
        <dbReference type="Google" id="ProtNLM"/>
    </source>
</evidence>